<evidence type="ECO:0000259" key="5">
    <source>
        <dbReference type="Pfam" id="PF00171"/>
    </source>
</evidence>
<dbReference type="InterPro" id="IPR015590">
    <property type="entry name" value="Aldehyde_DH_dom"/>
</dbReference>
<dbReference type="FunFam" id="3.40.309.10:FF:000012">
    <property type="entry name" value="Betaine aldehyde dehydrogenase"/>
    <property type="match status" value="1"/>
</dbReference>
<evidence type="ECO:0000256" key="2">
    <source>
        <dbReference type="ARBA" id="ARBA00023002"/>
    </source>
</evidence>
<feature type="domain" description="Aldehyde dehydrogenase" evidence="5">
    <location>
        <begin position="20"/>
        <end position="483"/>
    </location>
</feature>
<evidence type="ECO:0000313" key="7">
    <source>
        <dbReference type="Proteomes" id="UP000054099"/>
    </source>
</evidence>
<dbReference type="InterPro" id="IPR016160">
    <property type="entry name" value="Ald_DH_CS_CYS"/>
</dbReference>
<dbReference type="SUPFAM" id="SSF53720">
    <property type="entry name" value="ALDH-like"/>
    <property type="match status" value="1"/>
</dbReference>
<feature type="active site" evidence="3">
    <location>
        <position position="257"/>
    </location>
</feature>
<dbReference type="RefSeq" id="WP_061973926.1">
    <property type="nucleotide sequence ID" value="NZ_FMAV01000003.1"/>
</dbReference>
<dbReference type="PANTHER" id="PTHR11699">
    <property type="entry name" value="ALDEHYDE DEHYDROGENASE-RELATED"/>
    <property type="match status" value="1"/>
</dbReference>
<dbReference type="Gene3D" id="3.40.309.10">
    <property type="entry name" value="Aldehyde Dehydrogenase, Chain A, domain 2"/>
    <property type="match status" value="1"/>
</dbReference>
<name>A0A0V8J4X1_9BACL</name>
<sequence>MSTFVTQKVPTYYNFAGGEWTESTSNELIESYNPATGDLFSYSQKSNVRDVTAAIESVRHAFLTSDWAVNPKRRYEALLALAENITKNLERLSRILTIDQGKTIRESRGELAGCIDTLKYFAGAARTVFGRSMQLEPANFGVIVKEPIGVVGIISPWNWPALLMVRELAPALAAGNGVIVKPASLTPSISAEIFKLIAEIPHFPKGIVSLITGPGREIGAAMAASEKIDMISFTGDTATGKSIMETGAKNIKKIALELGGKSPNIVFEDANLDKAIPIIGRSIFISAGQICMAGSRVIIEESIKDTVVQRLKEYAEQLKVDNGLLETSDMGPLVSQSQLDIVQGYCDLGRQEGTIVTGGERLTGGSHDLGYYFQPTIIDGLASDSRVMQEEIFGPVLAVQTFSSEEEALHLANDSDFGLSAGVWTSNLNRAMRLSKGIKAGTVWINTYNKNFPEAEFGGYKQSGLGRTRGVDGLMEYCETKHVHIEVEEPGEEV</sequence>
<dbReference type="AlphaFoldDB" id="A0A0V8J4X1"/>
<dbReference type="Gene3D" id="3.40.605.10">
    <property type="entry name" value="Aldehyde Dehydrogenase, Chain A, domain 1"/>
    <property type="match status" value="1"/>
</dbReference>
<keyword evidence="2 4" id="KW-0560">Oxidoreductase</keyword>
<dbReference type="InterPro" id="IPR016161">
    <property type="entry name" value="Ald_DH/histidinol_DH"/>
</dbReference>
<accession>A0A0V8J4X1</accession>
<dbReference type="PROSITE" id="PS00687">
    <property type="entry name" value="ALDEHYDE_DEHYDR_GLU"/>
    <property type="match status" value="1"/>
</dbReference>
<proteinExistence type="inferred from homology"/>
<dbReference type="Pfam" id="PF00171">
    <property type="entry name" value="Aldedh"/>
    <property type="match status" value="1"/>
</dbReference>
<dbReference type="GO" id="GO:0016620">
    <property type="term" value="F:oxidoreductase activity, acting on the aldehyde or oxo group of donors, NAD or NADP as acceptor"/>
    <property type="evidence" value="ECO:0007669"/>
    <property type="project" value="InterPro"/>
</dbReference>
<protein>
    <submittedName>
        <fullName evidence="6">Aldehyde dehydrogenase</fullName>
    </submittedName>
</protein>
<keyword evidence="7" id="KW-1185">Reference proteome</keyword>
<dbReference type="FunFam" id="3.40.605.10:FF:000007">
    <property type="entry name" value="NAD/NADP-dependent betaine aldehyde dehydrogenase"/>
    <property type="match status" value="1"/>
</dbReference>
<dbReference type="InterPro" id="IPR016162">
    <property type="entry name" value="Ald_DH_N"/>
</dbReference>
<gene>
    <name evidence="6" type="ORF">AS030_17305</name>
</gene>
<evidence type="ECO:0000256" key="4">
    <source>
        <dbReference type="RuleBase" id="RU003345"/>
    </source>
</evidence>
<comment type="similarity">
    <text evidence="1 4">Belongs to the aldehyde dehydrogenase family.</text>
</comment>
<organism evidence="6 7">
    <name type="scientific">Fictibacillus enclensis</name>
    <dbReference type="NCBI Taxonomy" id="1017270"/>
    <lineage>
        <taxon>Bacteria</taxon>
        <taxon>Bacillati</taxon>
        <taxon>Bacillota</taxon>
        <taxon>Bacilli</taxon>
        <taxon>Bacillales</taxon>
        <taxon>Fictibacillaceae</taxon>
        <taxon>Fictibacillus</taxon>
    </lineage>
</organism>
<dbReference type="PROSITE" id="PS00070">
    <property type="entry name" value="ALDEHYDE_DEHYDR_CYS"/>
    <property type="match status" value="1"/>
</dbReference>
<evidence type="ECO:0000256" key="1">
    <source>
        <dbReference type="ARBA" id="ARBA00009986"/>
    </source>
</evidence>
<comment type="caution">
    <text evidence="6">The sequence shown here is derived from an EMBL/GenBank/DDBJ whole genome shotgun (WGS) entry which is preliminary data.</text>
</comment>
<reference evidence="6 7" key="1">
    <citation type="journal article" date="2014" name="Antonie Van Leeuwenhoek">
        <title>Fictibacillus enclensis sp. nov., isolated from marine sediment.</title>
        <authorList>
            <person name="Dastager S.G."/>
            <person name="Mawlankar R."/>
            <person name="Srinivasan K."/>
            <person name="Tang S.K."/>
            <person name="Lee J.C."/>
            <person name="Ramana V.V."/>
            <person name="Shouche Y.S."/>
        </authorList>
    </citation>
    <scope>NUCLEOTIDE SEQUENCE [LARGE SCALE GENOMIC DNA]</scope>
    <source>
        <strain evidence="6 7">NIO-1003</strain>
    </source>
</reference>
<dbReference type="Proteomes" id="UP000054099">
    <property type="component" value="Unassembled WGS sequence"/>
</dbReference>
<dbReference type="InterPro" id="IPR029510">
    <property type="entry name" value="Ald_DH_CS_GLU"/>
</dbReference>
<dbReference type="InterPro" id="IPR016163">
    <property type="entry name" value="Ald_DH_C"/>
</dbReference>
<evidence type="ECO:0000313" key="6">
    <source>
        <dbReference type="EMBL" id="KSU82035.1"/>
    </source>
</evidence>
<dbReference type="EMBL" id="LNQN01000005">
    <property type="protein sequence ID" value="KSU82035.1"/>
    <property type="molecule type" value="Genomic_DNA"/>
</dbReference>
<dbReference type="OrthoDB" id="20170at2"/>
<evidence type="ECO:0000256" key="3">
    <source>
        <dbReference type="PROSITE-ProRule" id="PRU10007"/>
    </source>
</evidence>